<comment type="caution">
    <text evidence="1">The sequence shown here is derived from an EMBL/GenBank/DDBJ whole genome shotgun (WGS) entry which is preliminary data.</text>
</comment>
<dbReference type="EMBL" id="JBEHCU010000420">
    <property type="protein sequence ID" value="KAL1404438.1"/>
    <property type="molecule type" value="Genomic_DNA"/>
</dbReference>
<dbReference type="AlphaFoldDB" id="A0ABD1DXN5"/>
<evidence type="ECO:0000313" key="1">
    <source>
        <dbReference type="EMBL" id="KAL1404438.1"/>
    </source>
</evidence>
<organism evidence="1 2">
    <name type="scientific">Culex pipiens pipiens</name>
    <name type="common">Northern house mosquito</name>
    <dbReference type="NCBI Taxonomy" id="38569"/>
    <lineage>
        <taxon>Eukaryota</taxon>
        <taxon>Metazoa</taxon>
        <taxon>Ecdysozoa</taxon>
        <taxon>Arthropoda</taxon>
        <taxon>Hexapoda</taxon>
        <taxon>Insecta</taxon>
        <taxon>Pterygota</taxon>
        <taxon>Neoptera</taxon>
        <taxon>Endopterygota</taxon>
        <taxon>Diptera</taxon>
        <taxon>Nematocera</taxon>
        <taxon>Culicoidea</taxon>
        <taxon>Culicidae</taxon>
        <taxon>Culicinae</taxon>
        <taxon>Culicini</taxon>
        <taxon>Culex</taxon>
        <taxon>Culex</taxon>
    </lineage>
</organism>
<reference evidence="1 2" key="1">
    <citation type="submission" date="2024-05" db="EMBL/GenBank/DDBJ databases">
        <title>Culex pipiens pipiens assembly and annotation.</title>
        <authorList>
            <person name="Alout H."/>
            <person name="Durand T."/>
        </authorList>
    </citation>
    <scope>NUCLEOTIDE SEQUENCE [LARGE SCALE GENOMIC DNA]</scope>
    <source>
        <strain evidence="1">HA-2024</strain>
        <tissue evidence="1">Whole body</tissue>
    </source>
</reference>
<name>A0ABD1DXN5_CULPP</name>
<gene>
    <name evidence="1" type="ORF">pipiens_018886</name>
</gene>
<keyword evidence="2" id="KW-1185">Reference proteome</keyword>
<protein>
    <submittedName>
        <fullName evidence="1">Uncharacterized protein</fullName>
    </submittedName>
</protein>
<sequence length="136" mass="14999">MAEHFKQEQKVDNSVTAGLDNMKIIGGGTWQLNGKGKVVRNKTPSASAEPTHFPRIELEGIGGSRLNQEYLTDEGLVITSIQRSTRNLVQQLAENRGHGADARTRRSRWLAEIGMATGRMVVMYVSCSSKSIRRGT</sequence>
<proteinExistence type="predicted"/>
<dbReference type="Proteomes" id="UP001562425">
    <property type="component" value="Unassembled WGS sequence"/>
</dbReference>
<evidence type="ECO:0000313" key="2">
    <source>
        <dbReference type="Proteomes" id="UP001562425"/>
    </source>
</evidence>
<accession>A0ABD1DXN5</accession>